<protein>
    <recommendedName>
        <fullName evidence="1">SnoaL-like domain-containing protein</fullName>
    </recommendedName>
</protein>
<comment type="caution">
    <text evidence="2">The sequence shown here is derived from an EMBL/GenBank/DDBJ whole genome shotgun (WGS) entry which is preliminary data.</text>
</comment>
<reference evidence="2" key="1">
    <citation type="submission" date="2021-12" db="EMBL/GenBank/DDBJ databases">
        <title>Convergent genome expansion in fungi linked to evolution of root-endophyte symbiosis.</title>
        <authorList>
            <consortium name="DOE Joint Genome Institute"/>
            <person name="Ke Y.-H."/>
            <person name="Bonito G."/>
            <person name="Liao H.-L."/>
            <person name="Looney B."/>
            <person name="Rojas-Flechas A."/>
            <person name="Nash J."/>
            <person name="Hameed K."/>
            <person name="Schadt C."/>
            <person name="Martin F."/>
            <person name="Crous P.W."/>
            <person name="Miettinen O."/>
            <person name="Magnuson J.K."/>
            <person name="Labbe J."/>
            <person name="Jacobson D."/>
            <person name="Doktycz M.J."/>
            <person name="Veneault-Fourrey C."/>
            <person name="Kuo A."/>
            <person name="Mondo S."/>
            <person name="Calhoun S."/>
            <person name="Riley R."/>
            <person name="Ohm R."/>
            <person name="LaButti K."/>
            <person name="Andreopoulos B."/>
            <person name="Pangilinan J."/>
            <person name="Nolan M."/>
            <person name="Tritt A."/>
            <person name="Clum A."/>
            <person name="Lipzen A."/>
            <person name="Daum C."/>
            <person name="Barry K."/>
            <person name="Grigoriev I.V."/>
            <person name="Vilgalys R."/>
        </authorList>
    </citation>
    <scope>NUCLEOTIDE SEQUENCE</scope>
    <source>
        <strain evidence="2">PMI_201</strain>
    </source>
</reference>
<dbReference type="Pfam" id="PF13577">
    <property type="entry name" value="SnoaL_4"/>
    <property type="match status" value="1"/>
</dbReference>
<dbReference type="Proteomes" id="UP001201262">
    <property type="component" value="Unassembled WGS sequence"/>
</dbReference>
<sequence>MAVSQEASDIIQRKKLQYCRYIDTNQLQQLDTVIIPDAKLLFLQSDGSVMNAGGTDFSFSSRQEFVSYYGSAFEGQQTMHHIGAGDFEQLSLNEIKAIWGVIYYSSTKEAVGGLMASGGGYYYETWTRKDGDWFMSKMRFERAFWKITRSE</sequence>
<dbReference type="SUPFAM" id="SSF54427">
    <property type="entry name" value="NTF2-like"/>
    <property type="match status" value="1"/>
</dbReference>
<dbReference type="RefSeq" id="XP_046065948.1">
    <property type="nucleotide sequence ID" value="XM_046214647.1"/>
</dbReference>
<dbReference type="AlphaFoldDB" id="A0AAD4PRS1"/>
<evidence type="ECO:0000313" key="3">
    <source>
        <dbReference type="Proteomes" id="UP001201262"/>
    </source>
</evidence>
<organism evidence="2 3">
    <name type="scientific">Talaromyces proteolyticus</name>
    <dbReference type="NCBI Taxonomy" id="1131652"/>
    <lineage>
        <taxon>Eukaryota</taxon>
        <taxon>Fungi</taxon>
        <taxon>Dikarya</taxon>
        <taxon>Ascomycota</taxon>
        <taxon>Pezizomycotina</taxon>
        <taxon>Eurotiomycetes</taxon>
        <taxon>Eurotiomycetidae</taxon>
        <taxon>Eurotiales</taxon>
        <taxon>Trichocomaceae</taxon>
        <taxon>Talaromyces</taxon>
        <taxon>Talaromyces sect. Bacilispori</taxon>
    </lineage>
</organism>
<dbReference type="EMBL" id="JAJTJA010000015">
    <property type="protein sequence ID" value="KAH8689594.1"/>
    <property type="molecule type" value="Genomic_DNA"/>
</dbReference>
<accession>A0AAD4PRS1</accession>
<name>A0AAD4PRS1_9EURO</name>
<feature type="domain" description="SnoaL-like" evidence="1">
    <location>
        <begin position="9"/>
        <end position="139"/>
    </location>
</feature>
<gene>
    <name evidence="2" type="ORF">BGW36DRAFT_365363</name>
</gene>
<keyword evidence="3" id="KW-1185">Reference proteome</keyword>
<evidence type="ECO:0000313" key="2">
    <source>
        <dbReference type="EMBL" id="KAH8689594.1"/>
    </source>
</evidence>
<dbReference type="GeneID" id="70244934"/>
<proteinExistence type="predicted"/>
<dbReference type="Gene3D" id="3.10.450.50">
    <property type="match status" value="1"/>
</dbReference>
<evidence type="ECO:0000259" key="1">
    <source>
        <dbReference type="Pfam" id="PF13577"/>
    </source>
</evidence>
<dbReference type="InterPro" id="IPR032710">
    <property type="entry name" value="NTF2-like_dom_sf"/>
</dbReference>
<dbReference type="InterPro" id="IPR037401">
    <property type="entry name" value="SnoaL-like"/>
</dbReference>